<dbReference type="AlphaFoldDB" id="A0A0R2K0N7"/>
<proteinExistence type="predicted"/>
<dbReference type="SUPFAM" id="SSF53098">
    <property type="entry name" value="Ribonuclease H-like"/>
    <property type="match status" value="1"/>
</dbReference>
<dbReference type="InterPro" id="IPR038721">
    <property type="entry name" value="IS701-like_DDE_dom"/>
</dbReference>
<sequence length="463" mass="53716">MSSLPSFDTENEPKIARSVEKFFKDYKVMELLRRCGLRKSKGIPLWSILSYIFSNVFRDRSMYMQQKSGKCTAGFSKNTYYRFMQNPHINWLRFTILLAEKIVNGHLKDLTSDQRADCFVFDDSLYSRTGYKKTELAAKVFDHVSMTYKKGFRMMTMGWTDGSSFVPIASSLLSSKNDQNVIGTTKKIDKRTIAAKRRIMAQSKGTDVVIQLLDQALKAGLTAKYVMFDTWFSNPHQIVQIKQRDLNVIAMVKKSSKITYEFDGKRMNVKQIFSACKKRRGRSRYLLSVPVKVGDPAKDGAQVDARIVCVRNRSNRKDWIALICTDMMIDENEIIRIYGKRWDIEVFFKTCKSFLKLGTEYHGLSYDALTAHTAFVFLRYMFMSVEKRDDEDDRTIGELFYCMIDELADITFHHSLQILVEAMFESVKEIFQLTEEQMERFTKAFISRLPKYMQEAISPSLAA</sequence>
<evidence type="ECO:0000313" key="2">
    <source>
        <dbReference type="EMBL" id="KRN83184.1"/>
    </source>
</evidence>
<dbReference type="EMBL" id="JQBQ01000092">
    <property type="protein sequence ID" value="KRN83184.1"/>
    <property type="molecule type" value="Genomic_DNA"/>
</dbReference>
<protein>
    <submittedName>
        <fullName evidence="2">Transposase dde domain</fullName>
    </submittedName>
</protein>
<dbReference type="Pfam" id="PF13546">
    <property type="entry name" value="DDE_5"/>
    <property type="match status" value="1"/>
</dbReference>
<dbReference type="Gene3D" id="3.90.350.10">
    <property type="entry name" value="Transposase Inhibitor Protein From Tn5, Chain A, domain 1"/>
    <property type="match status" value="1"/>
</dbReference>
<dbReference type="Proteomes" id="UP000051529">
    <property type="component" value="Unassembled WGS sequence"/>
</dbReference>
<name>A0A0R2K0N7_LACAM</name>
<evidence type="ECO:0000313" key="3">
    <source>
        <dbReference type="Proteomes" id="UP000051529"/>
    </source>
</evidence>
<dbReference type="RefSeq" id="WP_009558959.1">
    <property type="nucleotide sequence ID" value="NZ_JQBQ01000092.1"/>
</dbReference>
<comment type="caution">
    <text evidence="2">The sequence shown here is derived from an EMBL/GenBank/DDBJ whole genome shotgun (WGS) entry which is preliminary data.</text>
</comment>
<reference evidence="2 3" key="1">
    <citation type="journal article" date="2015" name="Genome Announc.">
        <title>Expanding the biotechnology potential of lactobacilli through comparative genomics of 213 strains and associated genera.</title>
        <authorList>
            <person name="Sun Z."/>
            <person name="Harris H.M."/>
            <person name="McCann A."/>
            <person name="Guo C."/>
            <person name="Argimon S."/>
            <person name="Zhang W."/>
            <person name="Yang X."/>
            <person name="Jeffery I.B."/>
            <person name="Cooney J.C."/>
            <person name="Kagawa T.F."/>
            <person name="Liu W."/>
            <person name="Song Y."/>
            <person name="Salvetti E."/>
            <person name="Wrobel A."/>
            <person name="Rasinkangas P."/>
            <person name="Parkhill J."/>
            <person name="Rea M.C."/>
            <person name="O'Sullivan O."/>
            <person name="Ritari J."/>
            <person name="Douillard F.P."/>
            <person name="Paul Ross R."/>
            <person name="Yang R."/>
            <person name="Briner A.E."/>
            <person name="Felis G.E."/>
            <person name="de Vos W.M."/>
            <person name="Barrangou R."/>
            <person name="Klaenhammer T.R."/>
            <person name="Caufield P.W."/>
            <person name="Cui Y."/>
            <person name="Zhang H."/>
            <person name="O'Toole P.W."/>
        </authorList>
    </citation>
    <scope>NUCLEOTIDE SEQUENCE [LARGE SCALE GENOMIC DNA]</scope>
    <source>
        <strain evidence="2 3">DSM 16698</strain>
    </source>
</reference>
<feature type="domain" description="Transposase IS701-like DDE" evidence="1">
    <location>
        <begin position="73"/>
        <end position="316"/>
    </location>
</feature>
<gene>
    <name evidence="2" type="ORF">IV44_GL001996</name>
</gene>
<organism evidence="2 3">
    <name type="scientific">Lactobacillus amylovorus subsp. animalium DSM 16698</name>
    <dbReference type="NCBI Taxonomy" id="695563"/>
    <lineage>
        <taxon>Bacteria</taxon>
        <taxon>Bacillati</taxon>
        <taxon>Bacillota</taxon>
        <taxon>Bacilli</taxon>
        <taxon>Lactobacillales</taxon>
        <taxon>Lactobacillaceae</taxon>
        <taxon>Lactobacillus</taxon>
        <taxon>Lactobacillus amylovorus subsp. animalium</taxon>
    </lineage>
</organism>
<dbReference type="PATRIC" id="fig|695563.3.peg.2079"/>
<accession>A0A0R2K0N7</accession>
<dbReference type="InterPro" id="IPR012337">
    <property type="entry name" value="RNaseH-like_sf"/>
</dbReference>
<evidence type="ECO:0000259" key="1">
    <source>
        <dbReference type="Pfam" id="PF13546"/>
    </source>
</evidence>